<evidence type="ECO:0000313" key="2">
    <source>
        <dbReference type="EMBL" id="KAH1122766.1"/>
    </source>
</evidence>
<comment type="caution">
    <text evidence="2">The sequence shown here is derived from an EMBL/GenBank/DDBJ whole genome shotgun (WGS) entry which is preliminary data.</text>
</comment>
<feature type="transmembrane region" description="Helical" evidence="1">
    <location>
        <begin position="52"/>
        <end position="75"/>
    </location>
</feature>
<keyword evidence="1" id="KW-0812">Transmembrane</keyword>
<keyword evidence="1" id="KW-1133">Transmembrane helix</keyword>
<evidence type="ECO:0008006" key="4">
    <source>
        <dbReference type="Google" id="ProtNLM"/>
    </source>
</evidence>
<proteinExistence type="predicted"/>
<gene>
    <name evidence="2" type="ORF">J1N35_005926</name>
</gene>
<name>A0A9D4AJR3_9ROSI</name>
<dbReference type="Proteomes" id="UP000828251">
    <property type="component" value="Unassembled WGS sequence"/>
</dbReference>
<reference evidence="2 3" key="1">
    <citation type="journal article" date="2021" name="Plant Biotechnol. J.">
        <title>Multi-omics assisted identification of the key and species-specific regulatory components of drought-tolerant mechanisms in Gossypium stocksii.</title>
        <authorList>
            <person name="Yu D."/>
            <person name="Ke L."/>
            <person name="Zhang D."/>
            <person name="Wu Y."/>
            <person name="Sun Y."/>
            <person name="Mei J."/>
            <person name="Sun J."/>
            <person name="Sun Y."/>
        </authorList>
    </citation>
    <scope>NUCLEOTIDE SEQUENCE [LARGE SCALE GENOMIC DNA]</scope>
    <source>
        <strain evidence="3">cv. E1</strain>
        <tissue evidence="2">Leaf</tissue>
    </source>
</reference>
<evidence type="ECO:0000256" key="1">
    <source>
        <dbReference type="SAM" id="Phobius"/>
    </source>
</evidence>
<sequence>MIDSSNSKDDGFDYCMGKLMFMIQNKLFLDDVSAPRTDWDSGFWQKEPFLEIPFFVFHLYCAFVFRLMMMIMFTIPI</sequence>
<keyword evidence="1" id="KW-0472">Membrane</keyword>
<accession>A0A9D4AJR3</accession>
<evidence type="ECO:0000313" key="3">
    <source>
        <dbReference type="Proteomes" id="UP000828251"/>
    </source>
</evidence>
<keyword evidence="3" id="KW-1185">Reference proteome</keyword>
<protein>
    <recommendedName>
        <fullName evidence="4">Transmembrane protein</fullName>
    </recommendedName>
</protein>
<dbReference type="AlphaFoldDB" id="A0A9D4AJR3"/>
<organism evidence="2 3">
    <name type="scientific">Gossypium stocksii</name>
    <dbReference type="NCBI Taxonomy" id="47602"/>
    <lineage>
        <taxon>Eukaryota</taxon>
        <taxon>Viridiplantae</taxon>
        <taxon>Streptophyta</taxon>
        <taxon>Embryophyta</taxon>
        <taxon>Tracheophyta</taxon>
        <taxon>Spermatophyta</taxon>
        <taxon>Magnoliopsida</taxon>
        <taxon>eudicotyledons</taxon>
        <taxon>Gunneridae</taxon>
        <taxon>Pentapetalae</taxon>
        <taxon>rosids</taxon>
        <taxon>malvids</taxon>
        <taxon>Malvales</taxon>
        <taxon>Malvaceae</taxon>
        <taxon>Malvoideae</taxon>
        <taxon>Gossypium</taxon>
    </lineage>
</organism>
<dbReference type="EMBL" id="JAIQCV010000002">
    <property type="protein sequence ID" value="KAH1122766.1"/>
    <property type="molecule type" value="Genomic_DNA"/>
</dbReference>